<protein>
    <submittedName>
        <fullName evidence="1">Expressed protein</fullName>
    </submittedName>
</protein>
<dbReference type="InParanoid" id="E1ZKR6"/>
<evidence type="ECO:0000313" key="2">
    <source>
        <dbReference type="Proteomes" id="UP000008141"/>
    </source>
</evidence>
<keyword evidence="2" id="KW-1185">Reference proteome</keyword>
<dbReference type="RefSeq" id="XP_005845638.1">
    <property type="nucleotide sequence ID" value="XM_005845576.1"/>
</dbReference>
<gene>
    <name evidence="1" type="ORF">CHLNCDRAFT_136647</name>
</gene>
<dbReference type="GeneID" id="17352883"/>
<accession>E1ZKR6</accession>
<dbReference type="OrthoDB" id="10594270at2759"/>
<reference evidence="1 2" key="1">
    <citation type="journal article" date="2010" name="Plant Cell">
        <title>The Chlorella variabilis NC64A genome reveals adaptation to photosymbiosis, coevolution with viruses, and cryptic sex.</title>
        <authorList>
            <person name="Blanc G."/>
            <person name="Duncan G."/>
            <person name="Agarkova I."/>
            <person name="Borodovsky M."/>
            <person name="Gurnon J."/>
            <person name="Kuo A."/>
            <person name="Lindquist E."/>
            <person name="Lucas S."/>
            <person name="Pangilinan J."/>
            <person name="Polle J."/>
            <person name="Salamov A."/>
            <person name="Terry A."/>
            <person name="Yamada T."/>
            <person name="Dunigan D.D."/>
            <person name="Grigoriev I.V."/>
            <person name="Claverie J.M."/>
            <person name="Van Etten J.L."/>
        </authorList>
    </citation>
    <scope>NUCLEOTIDE SEQUENCE [LARGE SCALE GENOMIC DNA]</scope>
    <source>
        <strain evidence="1 2">NC64A</strain>
    </source>
</reference>
<evidence type="ECO:0000313" key="1">
    <source>
        <dbReference type="EMBL" id="EFN53536.1"/>
    </source>
</evidence>
<proteinExistence type="predicted"/>
<sequence length="79" mass="7897">MQTVDKSVEAAAKNKDKLEAGIKSAGAKAGISQTALDAGVKKVDAALSDKEGLKSTINKALGNETTPAAATEAPAVMAQ</sequence>
<name>E1ZKR6_CHLVA</name>
<dbReference type="AlphaFoldDB" id="E1ZKR6"/>
<dbReference type="Proteomes" id="UP000008141">
    <property type="component" value="Unassembled WGS sequence"/>
</dbReference>
<dbReference type="EMBL" id="GL433851">
    <property type="protein sequence ID" value="EFN53536.1"/>
    <property type="molecule type" value="Genomic_DNA"/>
</dbReference>
<organism evidence="2">
    <name type="scientific">Chlorella variabilis</name>
    <name type="common">Green alga</name>
    <dbReference type="NCBI Taxonomy" id="554065"/>
    <lineage>
        <taxon>Eukaryota</taxon>
        <taxon>Viridiplantae</taxon>
        <taxon>Chlorophyta</taxon>
        <taxon>core chlorophytes</taxon>
        <taxon>Trebouxiophyceae</taxon>
        <taxon>Chlorellales</taxon>
        <taxon>Chlorellaceae</taxon>
        <taxon>Chlorella clade</taxon>
        <taxon>Chlorella</taxon>
    </lineage>
</organism>
<dbReference type="KEGG" id="cvr:CHLNCDRAFT_136647"/>